<evidence type="ECO:0000313" key="2">
    <source>
        <dbReference type="EMBL" id="ADI20334.1"/>
    </source>
</evidence>
<accession>E0Y0Z3</accession>
<reference evidence="2" key="1">
    <citation type="journal article" date="2011" name="Environ. Microbiol.">
        <title>Time-series analyses of Monterey Bay coastal microbial picoplankton using a 'genome proxy' microarray.</title>
        <authorList>
            <person name="Rich V.I."/>
            <person name="Pham V.D."/>
            <person name="Eppley J."/>
            <person name="Shi Y."/>
            <person name="DeLong E.F."/>
        </authorList>
    </citation>
    <scope>NUCLEOTIDE SEQUENCE</scope>
</reference>
<evidence type="ECO:0000256" key="1">
    <source>
        <dbReference type="SAM" id="Phobius"/>
    </source>
</evidence>
<name>E0Y0Z3_9PROT</name>
<feature type="transmembrane region" description="Helical" evidence="1">
    <location>
        <begin position="12"/>
        <end position="30"/>
    </location>
</feature>
<sequence>MRPSVRKLLTHWIEVIIVFFGTLLFGYLALVSIGRILPFVYGAITLALFFLMLVAIRRVRLSSEVDIKSGFVEVDERQITYFSLGQSWSISLDDLVLVEAEVVVKESKYFYWVISDIYGSVIRIPASVKGNENLLDAISSLEGVLFDQISNSMNIDSPGRKIIWQKKF</sequence>
<keyword evidence="1" id="KW-0812">Transmembrane</keyword>
<organism evidence="2">
    <name type="scientific">uncultured alpha proteobacterium EB080_L27A02</name>
    <dbReference type="NCBI Taxonomy" id="710796"/>
    <lineage>
        <taxon>Bacteria</taxon>
        <taxon>Pseudomonadati</taxon>
        <taxon>Pseudomonadota</taxon>
        <taxon>Alphaproteobacteria</taxon>
        <taxon>environmental samples</taxon>
    </lineage>
</organism>
<keyword evidence="1" id="KW-0472">Membrane</keyword>
<protein>
    <submittedName>
        <fullName evidence="2">Uncharacterized protein</fullName>
    </submittedName>
</protein>
<proteinExistence type="predicted"/>
<keyword evidence="1" id="KW-1133">Transmembrane helix</keyword>
<dbReference type="AlphaFoldDB" id="E0Y0Z3"/>
<feature type="transmembrane region" description="Helical" evidence="1">
    <location>
        <begin position="36"/>
        <end position="56"/>
    </location>
</feature>
<dbReference type="EMBL" id="GU474940">
    <property type="protein sequence ID" value="ADI20334.1"/>
    <property type="molecule type" value="Genomic_DNA"/>
</dbReference>